<feature type="compositionally biased region" description="Basic and acidic residues" evidence="1">
    <location>
        <begin position="1"/>
        <end position="11"/>
    </location>
</feature>
<organism evidence="2 3">
    <name type="scientific">Heterocephalus glaber</name>
    <name type="common">Naked mole rat</name>
    <dbReference type="NCBI Taxonomy" id="10181"/>
    <lineage>
        <taxon>Eukaryota</taxon>
        <taxon>Metazoa</taxon>
        <taxon>Chordata</taxon>
        <taxon>Craniata</taxon>
        <taxon>Vertebrata</taxon>
        <taxon>Euteleostomi</taxon>
        <taxon>Mammalia</taxon>
        <taxon>Eutheria</taxon>
        <taxon>Euarchontoglires</taxon>
        <taxon>Glires</taxon>
        <taxon>Rodentia</taxon>
        <taxon>Hystricomorpha</taxon>
        <taxon>Bathyergidae</taxon>
        <taxon>Heterocephalus</taxon>
    </lineage>
</organism>
<feature type="compositionally biased region" description="Polar residues" evidence="1">
    <location>
        <begin position="146"/>
        <end position="162"/>
    </location>
</feature>
<name>A0AAX6RWS9_HETGA</name>
<keyword evidence="2" id="KW-1185">Reference proteome</keyword>
<dbReference type="GeneID" id="110345933"/>
<evidence type="ECO:0000313" key="2">
    <source>
        <dbReference type="Proteomes" id="UP000694906"/>
    </source>
</evidence>
<gene>
    <name evidence="3" type="primary">LOC110345933</name>
</gene>
<dbReference type="AlphaFoldDB" id="A0AAX6RWS9"/>
<protein>
    <submittedName>
        <fullName evidence="3">Uncharacterized protein LOC110345933</fullName>
    </submittedName>
</protein>
<feature type="compositionally biased region" description="Gly residues" evidence="1">
    <location>
        <begin position="265"/>
        <end position="279"/>
    </location>
</feature>
<evidence type="ECO:0000313" key="3">
    <source>
        <dbReference type="RefSeq" id="XP_021100763.1"/>
    </source>
</evidence>
<feature type="compositionally biased region" description="Polar residues" evidence="1">
    <location>
        <begin position="107"/>
        <end position="120"/>
    </location>
</feature>
<dbReference type="Proteomes" id="UP000694906">
    <property type="component" value="Unplaced"/>
</dbReference>
<sequence length="333" mass="35437">MRSRGASEKTKPLGLGPFSVPLAESNTHAPSLPPGPGSGAHLLRDSPPPATGSRPIGTVHLSSTHRALAQRWTKEASMSPGAHGDPAESPGHARNTRPCSPPRQLLLASTPQTSATSSKTPPLPPLPQAVLGASVFPCVQDAPGSEASTTRNEQHPDYTTVTRDFVQVGKLRPREAKHRNRDSTSTSTRVQALDMWDKNSPSRASQGDGPDSSARALVATGISSCPAGLKRSQRCSCEGRPRVTRGRQSRNSGHSYFWRPRRESGGGGRASQERGGWGPRRGAQGLVSSVGMESRVQNPEPLWAPEEEPGRDAVPNRRQDARTDWPGPGAKPS</sequence>
<accession>A0AAX6RWS9</accession>
<proteinExistence type="predicted"/>
<evidence type="ECO:0000256" key="1">
    <source>
        <dbReference type="SAM" id="MobiDB-lite"/>
    </source>
</evidence>
<reference evidence="3" key="1">
    <citation type="submission" date="2025-08" db="UniProtKB">
        <authorList>
            <consortium name="RefSeq"/>
        </authorList>
    </citation>
    <scope>IDENTIFICATION</scope>
</reference>
<feature type="compositionally biased region" description="Basic and acidic residues" evidence="1">
    <location>
        <begin position="308"/>
        <end position="323"/>
    </location>
</feature>
<dbReference type="RefSeq" id="XP_021100763.1">
    <property type="nucleotide sequence ID" value="XM_021245104.1"/>
</dbReference>
<feature type="region of interest" description="Disordered" evidence="1">
    <location>
        <begin position="1"/>
        <end position="333"/>
    </location>
</feature>